<evidence type="ECO:0000313" key="3">
    <source>
        <dbReference type="Proteomes" id="UP000485058"/>
    </source>
</evidence>
<evidence type="ECO:0000256" key="1">
    <source>
        <dbReference type="SAM" id="MobiDB-lite"/>
    </source>
</evidence>
<accession>A0A6A0AN12</accession>
<feature type="region of interest" description="Disordered" evidence="1">
    <location>
        <begin position="38"/>
        <end position="63"/>
    </location>
</feature>
<sequence>MDLTSAPLRSPALRLDANLMYTSTRPLRLDNVTKSLRCPRKGTASAPSPPHPPQPALPKLTDDATQCAPRDIATPCIKSCRACAVLSQRRQVIKAALRGLVEAALPDLSPAEVDAVVAEVNKRMTMGSKQCVLAAALCLSVLLTSFLGQPTPGFPAAGLAPGPPPPPDPAYPPCHTHPPPLLTGGACGLAASRACRVLRPA</sequence>
<dbReference type="EMBL" id="BLLF01007900">
    <property type="protein sequence ID" value="GFH33167.1"/>
    <property type="molecule type" value="Genomic_DNA"/>
</dbReference>
<comment type="caution">
    <text evidence="2">The sequence shown here is derived from an EMBL/GenBank/DDBJ whole genome shotgun (WGS) entry which is preliminary data.</text>
</comment>
<keyword evidence="3" id="KW-1185">Reference proteome</keyword>
<protein>
    <submittedName>
        <fullName evidence="2">Uncharacterized protein</fullName>
    </submittedName>
</protein>
<feature type="compositionally biased region" description="Pro residues" evidence="1">
    <location>
        <begin position="47"/>
        <end position="56"/>
    </location>
</feature>
<organism evidence="2 3">
    <name type="scientific">Haematococcus lacustris</name>
    <name type="common">Green alga</name>
    <name type="synonym">Haematococcus pluvialis</name>
    <dbReference type="NCBI Taxonomy" id="44745"/>
    <lineage>
        <taxon>Eukaryota</taxon>
        <taxon>Viridiplantae</taxon>
        <taxon>Chlorophyta</taxon>
        <taxon>core chlorophytes</taxon>
        <taxon>Chlorophyceae</taxon>
        <taxon>CS clade</taxon>
        <taxon>Chlamydomonadales</taxon>
        <taxon>Haematococcaceae</taxon>
        <taxon>Haematococcus</taxon>
    </lineage>
</organism>
<dbReference type="Proteomes" id="UP000485058">
    <property type="component" value="Unassembled WGS sequence"/>
</dbReference>
<proteinExistence type="predicted"/>
<dbReference type="AlphaFoldDB" id="A0A6A0AN12"/>
<reference evidence="2 3" key="1">
    <citation type="submission" date="2020-02" db="EMBL/GenBank/DDBJ databases">
        <title>Draft genome sequence of Haematococcus lacustris strain NIES-144.</title>
        <authorList>
            <person name="Morimoto D."/>
            <person name="Nakagawa S."/>
            <person name="Yoshida T."/>
            <person name="Sawayama S."/>
        </authorList>
    </citation>
    <scope>NUCLEOTIDE SEQUENCE [LARGE SCALE GENOMIC DNA]</scope>
    <source>
        <strain evidence="2 3">NIES-144</strain>
    </source>
</reference>
<name>A0A6A0AN12_HAELA</name>
<evidence type="ECO:0000313" key="2">
    <source>
        <dbReference type="EMBL" id="GFH33167.1"/>
    </source>
</evidence>
<gene>
    <name evidence="2" type="ORF">HaLaN_32493</name>
</gene>